<evidence type="ECO:0000313" key="2">
    <source>
        <dbReference type="Proteomes" id="UP000815325"/>
    </source>
</evidence>
<accession>A0ABQ7H7C5</accession>
<protein>
    <submittedName>
        <fullName evidence="1">Uncharacterized protein</fullName>
    </submittedName>
</protein>
<evidence type="ECO:0000313" key="1">
    <source>
        <dbReference type="EMBL" id="KAF5842756.1"/>
    </source>
</evidence>
<feature type="non-terminal residue" evidence="1">
    <location>
        <position position="1"/>
    </location>
</feature>
<sequence length="109" mass="11898">GLTRCAISEAEVESLKKATESMNLTRKLLGPQPRGVESSDVHGFDVAVPPLGHPGGQRKMRAISTALAQSQLQVLANFMPHQLLTEEDPVQAMDTLNMLFAHFDMLTDI</sequence>
<proteinExistence type="predicted"/>
<name>A0ABQ7H7C5_DUNSA</name>
<dbReference type="EMBL" id="MU069455">
    <property type="protein sequence ID" value="KAF5842756.1"/>
    <property type="molecule type" value="Genomic_DNA"/>
</dbReference>
<comment type="caution">
    <text evidence="1">The sequence shown here is derived from an EMBL/GenBank/DDBJ whole genome shotgun (WGS) entry which is preliminary data.</text>
</comment>
<dbReference type="Proteomes" id="UP000815325">
    <property type="component" value="Unassembled WGS sequence"/>
</dbReference>
<reference evidence="1" key="1">
    <citation type="submission" date="2017-08" db="EMBL/GenBank/DDBJ databases">
        <authorList>
            <person name="Polle J.E."/>
            <person name="Barry K."/>
            <person name="Cushman J."/>
            <person name="Schmutz J."/>
            <person name="Tran D."/>
            <person name="Hathwaick L.T."/>
            <person name="Yim W.C."/>
            <person name="Jenkins J."/>
            <person name="Mckie-Krisberg Z.M."/>
            <person name="Prochnik S."/>
            <person name="Lindquist E."/>
            <person name="Dockter R.B."/>
            <person name="Adam C."/>
            <person name="Molina H."/>
            <person name="Bunkerborg J."/>
            <person name="Jin E."/>
            <person name="Buchheim M."/>
            <person name="Magnuson J."/>
        </authorList>
    </citation>
    <scope>NUCLEOTIDE SEQUENCE</scope>
    <source>
        <strain evidence="1">CCAP 19/18</strain>
    </source>
</reference>
<gene>
    <name evidence="1" type="ORF">DUNSADRAFT_5128</name>
</gene>
<feature type="non-terminal residue" evidence="1">
    <location>
        <position position="109"/>
    </location>
</feature>
<keyword evidence="2" id="KW-1185">Reference proteome</keyword>
<organism evidence="1 2">
    <name type="scientific">Dunaliella salina</name>
    <name type="common">Green alga</name>
    <name type="synonym">Protococcus salinus</name>
    <dbReference type="NCBI Taxonomy" id="3046"/>
    <lineage>
        <taxon>Eukaryota</taxon>
        <taxon>Viridiplantae</taxon>
        <taxon>Chlorophyta</taxon>
        <taxon>core chlorophytes</taxon>
        <taxon>Chlorophyceae</taxon>
        <taxon>CS clade</taxon>
        <taxon>Chlamydomonadales</taxon>
        <taxon>Dunaliellaceae</taxon>
        <taxon>Dunaliella</taxon>
    </lineage>
</organism>